<evidence type="ECO:0000313" key="4">
    <source>
        <dbReference type="Proteomes" id="UP000299102"/>
    </source>
</evidence>
<dbReference type="InterPro" id="IPR053935">
    <property type="entry name" value="VKGC_lumenal_dom"/>
</dbReference>
<dbReference type="Proteomes" id="UP000299102">
    <property type="component" value="Unassembled WGS sequence"/>
</dbReference>
<evidence type="ECO:0000256" key="1">
    <source>
        <dbReference type="SAM" id="MobiDB-lite"/>
    </source>
</evidence>
<dbReference type="InterPro" id="IPR007782">
    <property type="entry name" value="VKG_COase"/>
</dbReference>
<comment type="caution">
    <text evidence="3">The sequence shown here is derived from an EMBL/GenBank/DDBJ whole genome shotgun (WGS) entry which is preliminary data.</text>
</comment>
<gene>
    <name evidence="3" type="primary">GGCX</name>
    <name evidence="3" type="ORF">EVAR_69726_1</name>
</gene>
<accession>A0A4C2A2R8</accession>
<evidence type="ECO:0000313" key="3">
    <source>
        <dbReference type="EMBL" id="GBP93479.1"/>
    </source>
</evidence>
<dbReference type="AlphaFoldDB" id="A0A4C2A2R8"/>
<dbReference type="GO" id="GO:0008488">
    <property type="term" value="F:gamma-glutamyl carboxylase activity"/>
    <property type="evidence" value="ECO:0007669"/>
    <property type="project" value="InterPro"/>
</dbReference>
<dbReference type="STRING" id="151549.A0A4C2A2R8"/>
<evidence type="ECO:0000259" key="2">
    <source>
        <dbReference type="Pfam" id="PF22777"/>
    </source>
</evidence>
<dbReference type="PANTHER" id="PTHR12639">
    <property type="entry name" value="VITAMIN K-DEPENDENT GAMMA-CARBOXYLASE"/>
    <property type="match status" value="1"/>
</dbReference>
<dbReference type="Pfam" id="PF22777">
    <property type="entry name" value="VKGC_lumenal_dom"/>
    <property type="match status" value="1"/>
</dbReference>
<reference evidence="3 4" key="1">
    <citation type="journal article" date="2019" name="Commun. Biol.">
        <title>The bagworm genome reveals a unique fibroin gene that provides high tensile strength.</title>
        <authorList>
            <person name="Kono N."/>
            <person name="Nakamura H."/>
            <person name="Ohtoshi R."/>
            <person name="Tomita M."/>
            <person name="Numata K."/>
            <person name="Arakawa K."/>
        </authorList>
    </citation>
    <scope>NUCLEOTIDE SEQUENCE [LARGE SCALE GENOMIC DNA]</scope>
</reference>
<name>A0A4C2A2R8_EUMVA</name>
<proteinExistence type="predicted"/>
<dbReference type="PANTHER" id="PTHR12639:SF6">
    <property type="entry name" value="VITAMIN K-DEPENDENT GAMMA-CARBOXYLASE"/>
    <property type="match status" value="1"/>
</dbReference>
<dbReference type="OrthoDB" id="206689at2759"/>
<dbReference type="GO" id="GO:0019842">
    <property type="term" value="F:vitamin binding"/>
    <property type="evidence" value="ECO:0007669"/>
    <property type="project" value="TreeGrafter"/>
</dbReference>
<organism evidence="3 4">
    <name type="scientific">Eumeta variegata</name>
    <name type="common">Bagworm moth</name>
    <name type="synonym">Eumeta japonica</name>
    <dbReference type="NCBI Taxonomy" id="151549"/>
    <lineage>
        <taxon>Eukaryota</taxon>
        <taxon>Metazoa</taxon>
        <taxon>Ecdysozoa</taxon>
        <taxon>Arthropoda</taxon>
        <taxon>Hexapoda</taxon>
        <taxon>Insecta</taxon>
        <taxon>Pterygota</taxon>
        <taxon>Neoptera</taxon>
        <taxon>Endopterygota</taxon>
        <taxon>Lepidoptera</taxon>
        <taxon>Glossata</taxon>
        <taxon>Ditrysia</taxon>
        <taxon>Tineoidea</taxon>
        <taxon>Psychidae</taxon>
        <taxon>Oiketicinae</taxon>
        <taxon>Eumeta</taxon>
    </lineage>
</organism>
<protein>
    <submittedName>
        <fullName evidence="3">Vitamin K-dependent gamma-carboxylase</fullName>
    </submittedName>
</protein>
<keyword evidence="4" id="KW-1185">Reference proteome</keyword>
<feature type="region of interest" description="Disordered" evidence="1">
    <location>
        <begin position="265"/>
        <end position="290"/>
    </location>
</feature>
<feature type="domain" description="Vitamin K-dependent gamma-carboxylase lumenal" evidence="2">
    <location>
        <begin position="14"/>
        <end position="155"/>
    </location>
</feature>
<sequence length="290" mass="34236">MIIYKKENWRNAVHLHTGYNNWTNGLYGYSWDMMVHTWNSVSITVKVVDNARNKEYFLDPIAWTPNDRWARHGDMVYQFARCVEQNIHTDGQNVNVEKVWSNNNHKPITRNVSIYIDVWCSMNGRFQQRMFDPKVDLLQAEWSPFEYVKWLMPLLVDAEDWRHTMDEMRNEVHSWSEKSELLFVADFPGYYLENYTPTNLDNITLTVLDGIVGFEAERMSQSYIIETGDSIRIANGGFHKVHVLSKKSSYYMYTYFNTSLSNVNENQTEGKLPEGKLPSLSRSEEIKRWD</sequence>
<dbReference type="EMBL" id="BGZK01002383">
    <property type="protein sequence ID" value="GBP93479.1"/>
    <property type="molecule type" value="Genomic_DNA"/>
</dbReference>